<comment type="caution">
    <text evidence="2">The sequence shown here is derived from an EMBL/GenBank/DDBJ whole genome shotgun (WGS) entry which is preliminary data.</text>
</comment>
<keyword evidence="3" id="KW-1185">Reference proteome</keyword>
<dbReference type="AlphaFoldDB" id="A0A7W8ILP7"/>
<sequence length="64" mass="7024">MNHATSYPDARIVVSTDTKGQGLEAGVKDLNPILQEILASAKSEHKRPKMDSTKFGRLTFSQHA</sequence>
<dbReference type="Proteomes" id="UP000568106">
    <property type="component" value="Unassembled WGS sequence"/>
</dbReference>
<gene>
    <name evidence="2" type="ORF">HDF09_004061</name>
</gene>
<evidence type="ECO:0000313" key="2">
    <source>
        <dbReference type="EMBL" id="MBB5319353.1"/>
    </source>
</evidence>
<evidence type="ECO:0000256" key="1">
    <source>
        <dbReference type="SAM" id="MobiDB-lite"/>
    </source>
</evidence>
<organism evidence="2 3">
    <name type="scientific">Tunturiibacter empetritectus</name>
    <dbReference type="NCBI Taxonomy" id="3069691"/>
    <lineage>
        <taxon>Bacteria</taxon>
        <taxon>Pseudomonadati</taxon>
        <taxon>Acidobacteriota</taxon>
        <taxon>Terriglobia</taxon>
        <taxon>Terriglobales</taxon>
        <taxon>Acidobacteriaceae</taxon>
        <taxon>Tunturiibacter</taxon>
    </lineage>
</organism>
<feature type="region of interest" description="Disordered" evidence="1">
    <location>
        <begin position="42"/>
        <end position="64"/>
    </location>
</feature>
<accession>A0A7W8ILP7</accession>
<reference evidence="2" key="1">
    <citation type="submission" date="2020-08" db="EMBL/GenBank/DDBJ databases">
        <title>Genomic Encyclopedia of Type Strains, Phase IV (KMG-V): Genome sequencing to study the core and pangenomes of soil and plant-associated prokaryotes.</title>
        <authorList>
            <person name="Whitman W."/>
        </authorList>
    </citation>
    <scope>NUCLEOTIDE SEQUENCE [LARGE SCALE GENOMIC DNA]</scope>
    <source>
        <strain evidence="2">M8UP27</strain>
    </source>
</reference>
<proteinExistence type="predicted"/>
<dbReference type="EMBL" id="JACHDY010000008">
    <property type="protein sequence ID" value="MBB5319353.1"/>
    <property type="molecule type" value="Genomic_DNA"/>
</dbReference>
<evidence type="ECO:0000313" key="3">
    <source>
        <dbReference type="Proteomes" id="UP000568106"/>
    </source>
</evidence>
<protein>
    <submittedName>
        <fullName evidence="2">Uncharacterized protein</fullName>
    </submittedName>
</protein>
<name>A0A7W8ILP7_9BACT</name>